<feature type="domain" description="F-box" evidence="2">
    <location>
        <begin position="59"/>
        <end position="97"/>
    </location>
</feature>
<evidence type="ECO:0000313" key="5">
    <source>
        <dbReference type="Proteomes" id="UP001231189"/>
    </source>
</evidence>
<dbReference type="EMBL" id="JAUUTY010000001">
    <property type="protein sequence ID" value="KAK1698491.1"/>
    <property type="molecule type" value="Genomic_DNA"/>
</dbReference>
<dbReference type="SUPFAM" id="SSF81383">
    <property type="entry name" value="F-box domain"/>
    <property type="match status" value="1"/>
</dbReference>
<feature type="compositionally biased region" description="Basic and acidic residues" evidence="1">
    <location>
        <begin position="32"/>
        <end position="43"/>
    </location>
</feature>
<dbReference type="InterPro" id="IPR001810">
    <property type="entry name" value="F-box_dom"/>
</dbReference>
<protein>
    <recommendedName>
        <fullName evidence="6">F-box domain-containing protein</fullName>
    </recommendedName>
</protein>
<dbReference type="InterPro" id="IPR032675">
    <property type="entry name" value="LRR_dom_sf"/>
</dbReference>
<dbReference type="Pfam" id="PF23622">
    <property type="entry name" value="LRR_At1g61320_AtMIF1"/>
    <property type="match status" value="1"/>
</dbReference>
<feature type="domain" description="At1g61320/AtMIF1 LRR" evidence="3">
    <location>
        <begin position="123"/>
        <end position="506"/>
    </location>
</feature>
<evidence type="ECO:0008006" key="6">
    <source>
        <dbReference type="Google" id="ProtNLM"/>
    </source>
</evidence>
<evidence type="ECO:0000259" key="3">
    <source>
        <dbReference type="Pfam" id="PF23622"/>
    </source>
</evidence>
<dbReference type="InterPro" id="IPR053772">
    <property type="entry name" value="At1g61320/At1g61330-like"/>
</dbReference>
<organism evidence="4 5">
    <name type="scientific">Lolium multiflorum</name>
    <name type="common">Italian ryegrass</name>
    <name type="synonym">Lolium perenne subsp. multiflorum</name>
    <dbReference type="NCBI Taxonomy" id="4521"/>
    <lineage>
        <taxon>Eukaryota</taxon>
        <taxon>Viridiplantae</taxon>
        <taxon>Streptophyta</taxon>
        <taxon>Embryophyta</taxon>
        <taxon>Tracheophyta</taxon>
        <taxon>Spermatophyta</taxon>
        <taxon>Magnoliopsida</taxon>
        <taxon>Liliopsida</taxon>
        <taxon>Poales</taxon>
        <taxon>Poaceae</taxon>
        <taxon>BOP clade</taxon>
        <taxon>Pooideae</taxon>
        <taxon>Poodae</taxon>
        <taxon>Poeae</taxon>
        <taxon>Poeae Chloroplast Group 2 (Poeae type)</taxon>
        <taxon>Loliodinae</taxon>
        <taxon>Loliinae</taxon>
        <taxon>Lolium</taxon>
    </lineage>
</organism>
<dbReference type="PANTHER" id="PTHR34145:SF35">
    <property type="entry name" value="F-BOX DOMAIN-CONTAINING PROTEIN"/>
    <property type="match status" value="1"/>
</dbReference>
<dbReference type="SUPFAM" id="SSF52047">
    <property type="entry name" value="RNI-like"/>
    <property type="match status" value="1"/>
</dbReference>
<feature type="region of interest" description="Disordered" evidence="1">
    <location>
        <begin position="32"/>
        <end position="53"/>
    </location>
</feature>
<reference evidence="4" key="1">
    <citation type="submission" date="2023-07" db="EMBL/GenBank/DDBJ databases">
        <title>A chromosome-level genome assembly of Lolium multiflorum.</title>
        <authorList>
            <person name="Chen Y."/>
            <person name="Copetti D."/>
            <person name="Kolliker R."/>
            <person name="Studer B."/>
        </authorList>
    </citation>
    <scope>NUCLEOTIDE SEQUENCE</scope>
    <source>
        <strain evidence="4">02402/16</strain>
        <tissue evidence="4">Leaf</tissue>
    </source>
</reference>
<evidence type="ECO:0000259" key="2">
    <source>
        <dbReference type="Pfam" id="PF00646"/>
    </source>
</evidence>
<accession>A0AAD8X6J3</accession>
<dbReference type="InterPro" id="IPR036047">
    <property type="entry name" value="F-box-like_dom_sf"/>
</dbReference>
<dbReference type="Gene3D" id="3.80.10.10">
    <property type="entry name" value="Ribonuclease Inhibitor"/>
    <property type="match status" value="1"/>
</dbReference>
<dbReference type="InterPro" id="IPR055357">
    <property type="entry name" value="LRR_At1g61320_AtMIF1"/>
</dbReference>
<dbReference type="AlphaFoldDB" id="A0AAD8X6J3"/>
<keyword evidence="5" id="KW-1185">Reference proteome</keyword>
<dbReference type="PANTHER" id="PTHR34145">
    <property type="entry name" value="OS02G0105600 PROTEIN"/>
    <property type="match status" value="1"/>
</dbReference>
<comment type="caution">
    <text evidence="4">The sequence shown here is derived from an EMBL/GenBank/DDBJ whole genome shotgun (WGS) entry which is preliminary data.</text>
</comment>
<dbReference type="Pfam" id="PF00646">
    <property type="entry name" value="F-box"/>
    <property type="match status" value="1"/>
</dbReference>
<sequence length="515" mass="58205">MGMLALKRLMSTQSEQRRRQFRARGCDADRCSSSEAKRKKEVGSDDVSPGAKRLRSSGLHLPEDIWCHIHSLMPLRDAARTACVSRAFSQSWRYHPNLTFNKCMLGSNSNGHVTDFIRTIDHVLKKHSGTNIKTLTLELDDFKNSWRRRLNSLLQIAMRPGIEEISLSFGFFAKAAYTFPCWLLSDRIRNSIWCLKLHRCVFRPTVKLGPFRSLAMLRFFKVRITGYKLGCLLTNSPALEWLELNSCDELDSLKIPCQLQRLSYLSVYFCLRLYMIEIKAPKLRVFGLDAEKVIKLSFGVSVELKQLYISSPDLVSCAHLEFLSNVPDLEGLKLKSCCQVTSSVMLPIKLLHLKEISLSLTGEGVSEDYDYFSLACLLDCCPSLRKFFLNVSHTCVGHQTFMEDPSHPRQMPGQQHGNLKTVTIFGFCYAKSLVELTCYIIENAATSLESLTLDIHGTRVVSVSGAILRPMYDGKLVEAPRTLLAIRTYIQRRIPSTVKLNVLEPCGTCSSSVGH</sequence>
<name>A0AAD8X6J3_LOLMU</name>
<proteinExistence type="predicted"/>
<evidence type="ECO:0000313" key="4">
    <source>
        <dbReference type="EMBL" id="KAK1698491.1"/>
    </source>
</evidence>
<evidence type="ECO:0000256" key="1">
    <source>
        <dbReference type="SAM" id="MobiDB-lite"/>
    </source>
</evidence>
<dbReference type="Proteomes" id="UP001231189">
    <property type="component" value="Unassembled WGS sequence"/>
</dbReference>
<gene>
    <name evidence="4" type="ORF">QYE76_015188</name>
</gene>